<organism evidence="6 7">
    <name type="scientific">Megalops atlanticus</name>
    <name type="common">Tarpon</name>
    <name type="synonym">Clupea gigantea</name>
    <dbReference type="NCBI Taxonomy" id="7932"/>
    <lineage>
        <taxon>Eukaryota</taxon>
        <taxon>Metazoa</taxon>
        <taxon>Chordata</taxon>
        <taxon>Craniata</taxon>
        <taxon>Vertebrata</taxon>
        <taxon>Euteleostomi</taxon>
        <taxon>Actinopterygii</taxon>
        <taxon>Neopterygii</taxon>
        <taxon>Teleostei</taxon>
        <taxon>Elopiformes</taxon>
        <taxon>Megalopidae</taxon>
        <taxon>Megalops</taxon>
    </lineage>
</organism>
<comment type="caution">
    <text evidence="6">The sequence shown here is derived from an EMBL/GenBank/DDBJ whole genome shotgun (WGS) entry which is preliminary data.</text>
</comment>
<keyword evidence="7" id="KW-1185">Reference proteome</keyword>
<evidence type="ECO:0000256" key="4">
    <source>
        <dbReference type="ARBA" id="ARBA00072316"/>
    </source>
</evidence>
<dbReference type="Gene3D" id="3.80.10.10">
    <property type="entry name" value="Ribonuclease Inhibitor"/>
    <property type="match status" value="1"/>
</dbReference>
<dbReference type="FunFam" id="3.80.10.10:FF:000168">
    <property type="entry name" value="Distal membrane arm assembly complex 2"/>
    <property type="match status" value="1"/>
</dbReference>
<protein>
    <recommendedName>
        <fullName evidence="4">Distal membrane-arm assembly complex protein 2</fullName>
    </recommendedName>
    <alternativeName>
        <fullName evidence="5">ATP synthase subunit s-like protein</fullName>
    </alternativeName>
</protein>
<evidence type="ECO:0000313" key="6">
    <source>
        <dbReference type="EMBL" id="KAG7470789.1"/>
    </source>
</evidence>
<dbReference type="OrthoDB" id="1708588at2759"/>
<dbReference type="Proteomes" id="UP001046870">
    <property type="component" value="Chromosome 9"/>
</dbReference>
<dbReference type="SUPFAM" id="SSF52047">
    <property type="entry name" value="RNI-like"/>
    <property type="match status" value="1"/>
</dbReference>
<evidence type="ECO:0000256" key="3">
    <source>
        <dbReference type="ARBA" id="ARBA00062608"/>
    </source>
</evidence>
<evidence type="ECO:0000313" key="7">
    <source>
        <dbReference type="Proteomes" id="UP001046870"/>
    </source>
</evidence>
<comment type="subunit">
    <text evidence="3">Interacts with incompletely assembled mitochondrial NADH:ubiquinone oxidoreductase complex (complex I).</text>
</comment>
<evidence type="ECO:0000256" key="1">
    <source>
        <dbReference type="ARBA" id="ARBA00006901"/>
    </source>
</evidence>
<sequence length="262" mass="30348">MITPNMAASMLMRWRGSGWACLSVARRPFTSGPAPAGVSKLQSTFLLYLCQRFHDVEQLVAWSSRLRSWVVRRKNRYYGYTQRQYGENVATAFYILSMRGAFRFAEQSEWFRPDSRGKFSWDFVNFPDVRLEEVDMSRTLMNYTGLDNLVCQRGLRILSLQGCPEVDDWFLSRLHVFKDSLEELDLSHCPHVTVGGLAALHHLRRLRRLDLSFLPRVQNPGMVRILLEEVLPHCHITGVETGLMYITYWPESIGQSHSVTLE</sequence>
<dbReference type="EMBL" id="JAFDVH010000009">
    <property type="protein sequence ID" value="KAG7470789.1"/>
    <property type="molecule type" value="Genomic_DNA"/>
</dbReference>
<dbReference type="InterPro" id="IPR032675">
    <property type="entry name" value="LRR_dom_sf"/>
</dbReference>
<accession>A0A9D3T4N9</accession>
<evidence type="ECO:0000256" key="2">
    <source>
        <dbReference type="ARBA" id="ARBA00057777"/>
    </source>
</evidence>
<gene>
    <name evidence="6" type="ORF">MATL_G00117440</name>
</gene>
<proteinExistence type="inferred from homology"/>
<name>A0A9D3T4N9_MEGAT</name>
<evidence type="ECO:0000256" key="5">
    <source>
        <dbReference type="ARBA" id="ARBA00076566"/>
    </source>
</evidence>
<reference evidence="6" key="1">
    <citation type="submission" date="2021-01" db="EMBL/GenBank/DDBJ databases">
        <authorList>
            <person name="Zahm M."/>
            <person name="Roques C."/>
            <person name="Cabau C."/>
            <person name="Klopp C."/>
            <person name="Donnadieu C."/>
            <person name="Jouanno E."/>
            <person name="Lampietro C."/>
            <person name="Louis A."/>
            <person name="Herpin A."/>
            <person name="Echchiki A."/>
            <person name="Berthelot C."/>
            <person name="Parey E."/>
            <person name="Roest-Crollius H."/>
            <person name="Braasch I."/>
            <person name="Postlethwait J."/>
            <person name="Bobe J."/>
            <person name="Montfort J."/>
            <person name="Bouchez O."/>
            <person name="Begum T."/>
            <person name="Mejri S."/>
            <person name="Adams A."/>
            <person name="Chen W.-J."/>
            <person name="Guiguen Y."/>
        </authorList>
    </citation>
    <scope>NUCLEOTIDE SEQUENCE</scope>
    <source>
        <strain evidence="6">YG-15Mar2019-1</strain>
        <tissue evidence="6">Brain</tissue>
    </source>
</reference>
<dbReference type="AlphaFoldDB" id="A0A9D3T4N9"/>
<comment type="similarity">
    <text evidence="1">Belongs to the ATP synthase subunit s family.</text>
</comment>
<comment type="function">
    <text evidence="2">Required for the assembly of the mitochondrial NADH:ubiquinone oxidoreductase complex (complex I). Involved in the assembly of the distal region of complex I.</text>
</comment>